<proteinExistence type="inferred from homology"/>
<comment type="subcellular location">
    <subcellularLocation>
        <location evidence="5">Secreted</location>
    </subcellularLocation>
    <subcellularLocation>
        <location evidence="5">Bacterial flagellum</location>
    </subcellularLocation>
</comment>
<comment type="subunit">
    <text evidence="2 5">Homopentamer.</text>
</comment>
<feature type="domain" description="Flagellar hook-associated protein 2 N-terminal" evidence="6">
    <location>
        <begin position="10"/>
        <end position="108"/>
    </location>
</feature>
<evidence type="ECO:0000256" key="2">
    <source>
        <dbReference type="ARBA" id="ARBA00011255"/>
    </source>
</evidence>
<dbReference type="InterPro" id="IPR040026">
    <property type="entry name" value="FliD"/>
</dbReference>
<reference evidence="9 10" key="1">
    <citation type="submission" date="2017-01" db="EMBL/GenBank/DDBJ databases">
        <authorList>
            <person name="Mah S.A."/>
            <person name="Swanson W.J."/>
            <person name="Moy G.W."/>
            <person name="Vacquier V.D."/>
        </authorList>
    </citation>
    <scope>NUCLEOTIDE SEQUENCE [LARGE SCALE GENOMIC DNA]</scope>
    <source>
        <strain evidence="9 10">NIO-1016</strain>
    </source>
</reference>
<feature type="domain" description="Flagellar hook-associated protein 2 C-terminal" evidence="7">
    <location>
        <begin position="341"/>
        <end position="605"/>
    </location>
</feature>
<dbReference type="Proteomes" id="UP000186385">
    <property type="component" value="Unassembled WGS sequence"/>
</dbReference>
<keyword evidence="9" id="KW-0969">Cilium</keyword>
<evidence type="ECO:0000256" key="1">
    <source>
        <dbReference type="ARBA" id="ARBA00009764"/>
    </source>
</evidence>
<evidence type="ECO:0000313" key="8">
    <source>
        <dbReference type="EMBL" id="OXS79335.1"/>
    </source>
</evidence>
<dbReference type="PANTHER" id="PTHR30288">
    <property type="entry name" value="FLAGELLAR CAP/ASSEMBLY PROTEIN FLID"/>
    <property type="match status" value="1"/>
</dbReference>
<protein>
    <recommendedName>
        <fullName evidence="5">Flagellar hook-associated protein 2</fullName>
        <shortName evidence="5">HAP2</shortName>
    </recommendedName>
    <alternativeName>
        <fullName evidence="5">Flagellar cap protein</fullName>
    </alternativeName>
</protein>
<evidence type="ECO:0000313" key="9">
    <source>
        <dbReference type="EMBL" id="SIQ40786.1"/>
    </source>
</evidence>
<name>A0A1N6SIM8_9BACI</name>
<dbReference type="GO" id="GO:0009424">
    <property type="term" value="C:bacterial-type flagellum hook"/>
    <property type="evidence" value="ECO:0007669"/>
    <property type="project" value="UniProtKB-UniRule"/>
</dbReference>
<dbReference type="InterPro" id="IPR003481">
    <property type="entry name" value="FliD_N"/>
</dbReference>
<evidence type="ECO:0000256" key="4">
    <source>
        <dbReference type="ARBA" id="ARBA00023143"/>
    </source>
</evidence>
<dbReference type="GO" id="GO:0005576">
    <property type="term" value="C:extracellular region"/>
    <property type="evidence" value="ECO:0007669"/>
    <property type="project" value="UniProtKB-SubCell"/>
</dbReference>
<evidence type="ECO:0000259" key="6">
    <source>
        <dbReference type="Pfam" id="PF02465"/>
    </source>
</evidence>
<keyword evidence="3" id="KW-0175">Coiled coil</keyword>
<dbReference type="PANTHER" id="PTHR30288:SF0">
    <property type="entry name" value="FLAGELLAR HOOK-ASSOCIATED PROTEIN 2"/>
    <property type="match status" value="1"/>
</dbReference>
<sequence>MVMRVGGMASGMDIEAIVNDMMKAQRLPLDKIKQSKQIVEWQRDQYREMNILLNDFKNLTSITGMLQTSKYRASSVSSSNEALATATASTSASQGSYSISDVTSLAKAETWVSSGSLKKAGESNFDTSKSLKDLESSFDGTWTWSDGKVGSAVLSGEGDNDLQLEVTPNSIQSSEYNKMSVKVNGTAYQLVSGALDPAQNQASIDANGKITFSKTVVSGASVEINYIAKGTADDKYVDFAITTKGSSQDVTEKFLVQSTETFNQLISKVNKSDAGVSMFFDTATNQLSVMQKETGDFNSGNNITISNGNYDQDADGISEASNNFVTSALKLDTSGTPAVLGENSVFKINGLDTNRSTNTFEINGVTVTLKQAGTGGTATLSVNRDTDAIFNNIKDFVEKYNAMIASIQSKLSEERHRSYTPLTDEQKEQLSEKQQEQWEIKAKSGLLRRDSVLSSLLSSMRLSFSQTVTNSETNSDYNQISEIGIKTTKDYLAGGKLEINESELKKAIADNPEAVEALFIGGASTSPVSEQGIIRRLSDTVIKSFNQLKDKAGIAGSTNQQFTLGRQLSDFDNRINSFEDRLTQVEDRYWRQFTAMEKAIQQANSQSSYLMQQFSSF</sequence>
<accession>A0A1N6SIM8</accession>
<gene>
    <name evidence="8" type="ORF">B1B05_06065</name>
    <name evidence="9" type="ORF">SAMN05443094_102438</name>
</gene>
<keyword evidence="4 5" id="KW-0975">Bacterial flagellum</keyword>
<dbReference type="InterPro" id="IPR010809">
    <property type="entry name" value="FliD_C"/>
</dbReference>
<dbReference type="GO" id="GO:0007155">
    <property type="term" value="P:cell adhesion"/>
    <property type="evidence" value="ECO:0007669"/>
    <property type="project" value="InterPro"/>
</dbReference>
<keyword evidence="5" id="KW-0964">Secreted</keyword>
<reference evidence="8" key="3">
    <citation type="submission" date="2017-03" db="EMBL/GenBank/DDBJ databases">
        <authorList>
            <person name="Dastager S.G."/>
            <person name="Neurgaonkar P.S."/>
            <person name="Dharne M.S."/>
        </authorList>
    </citation>
    <scope>NUCLEOTIDE SEQUENCE</scope>
    <source>
        <strain evidence="8">DSM 25145</strain>
    </source>
</reference>
<dbReference type="Proteomes" id="UP000215545">
    <property type="component" value="Unassembled WGS sequence"/>
</dbReference>
<dbReference type="EMBL" id="FTLX01000002">
    <property type="protein sequence ID" value="SIQ40786.1"/>
    <property type="molecule type" value="Genomic_DNA"/>
</dbReference>
<keyword evidence="9" id="KW-0966">Cell projection</keyword>
<comment type="function">
    <text evidence="5">Required for morphogenesis and for the elongation of the flagellar filament by facilitating polymerization of the flagellin monomers at the tip of growing filament. Forms a capping structure, which prevents flagellin subunits (transported through the central channel of the flagellum) from leaking out without polymerization at the distal end.</text>
</comment>
<dbReference type="Pfam" id="PF07195">
    <property type="entry name" value="FliD_C"/>
    <property type="match status" value="1"/>
</dbReference>
<dbReference type="STRING" id="1017273.SAMN05443094_102438"/>
<dbReference type="OrthoDB" id="9776025at2"/>
<dbReference type="EMBL" id="MWSK01000002">
    <property type="protein sequence ID" value="OXS79335.1"/>
    <property type="molecule type" value="Genomic_DNA"/>
</dbReference>
<keyword evidence="9" id="KW-0282">Flagellum</keyword>
<dbReference type="RefSeq" id="WP_045849719.1">
    <property type="nucleotide sequence ID" value="NZ_FTLX01000002.1"/>
</dbReference>
<evidence type="ECO:0000256" key="3">
    <source>
        <dbReference type="ARBA" id="ARBA00023054"/>
    </source>
</evidence>
<dbReference type="GO" id="GO:0009421">
    <property type="term" value="C:bacterial-type flagellum filament cap"/>
    <property type="evidence" value="ECO:0007669"/>
    <property type="project" value="InterPro"/>
</dbReference>
<evidence type="ECO:0000313" key="10">
    <source>
        <dbReference type="Proteomes" id="UP000186385"/>
    </source>
</evidence>
<evidence type="ECO:0000313" key="11">
    <source>
        <dbReference type="Proteomes" id="UP000215545"/>
    </source>
</evidence>
<dbReference type="AlphaFoldDB" id="A0A1N6SIM8"/>
<evidence type="ECO:0000259" key="7">
    <source>
        <dbReference type="Pfam" id="PF07195"/>
    </source>
</evidence>
<evidence type="ECO:0000256" key="5">
    <source>
        <dbReference type="RuleBase" id="RU362066"/>
    </source>
</evidence>
<keyword evidence="11" id="KW-1185">Reference proteome</keyword>
<reference evidence="11" key="2">
    <citation type="submission" date="2017-03" db="EMBL/GenBank/DDBJ databases">
        <title>Bacillus sp. V-88(T) DSM27956, whole genome shotgun sequencing project.</title>
        <authorList>
            <person name="Dastager S.G."/>
            <person name="Neurgaonkar P.S."/>
            <person name="Dharne M.S."/>
        </authorList>
    </citation>
    <scope>NUCLEOTIDE SEQUENCE [LARGE SCALE GENOMIC DNA]</scope>
    <source>
        <strain evidence="11">DSM 25145</strain>
    </source>
</reference>
<dbReference type="Pfam" id="PF02465">
    <property type="entry name" value="FliD_N"/>
    <property type="match status" value="1"/>
</dbReference>
<comment type="similarity">
    <text evidence="1 5">Belongs to the FliD family.</text>
</comment>
<dbReference type="GO" id="GO:0071973">
    <property type="term" value="P:bacterial-type flagellum-dependent cell motility"/>
    <property type="evidence" value="ECO:0007669"/>
    <property type="project" value="TreeGrafter"/>
</dbReference>
<organism evidence="9 10">
    <name type="scientific">Domibacillus enclensis</name>
    <dbReference type="NCBI Taxonomy" id="1017273"/>
    <lineage>
        <taxon>Bacteria</taxon>
        <taxon>Bacillati</taxon>
        <taxon>Bacillota</taxon>
        <taxon>Bacilli</taxon>
        <taxon>Bacillales</taxon>
        <taxon>Bacillaceae</taxon>
        <taxon>Domibacillus</taxon>
    </lineage>
</organism>